<gene>
    <name evidence="1" type="ORF">LACBIDRAFT_296987</name>
</gene>
<name>B0D9Q5_LACBS</name>
<evidence type="ECO:0000313" key="2">
    <source>
        <dbReference type="Proteomes" id="UP000001194"/>
    </source>
</evidence>
<reference evidence="1 2" key="1">
    <citation type="journal article" date="2008" name="Nature">
        <title>The genome of Laccaria bicolor provides insights into mycorrhizal symbiosis.</title>
        <authorList>
            <person name="Martin F."/>
            <person name="Aerts A."/>
            <person name="Ahren D."/>
            <person name="Brun A."/>
            <person name="Danchin E.G.J."/>
            <person name="Duchaussoy F."/>
            <person name="Gibon J."/>
            <person name="Kohler A."/>
            <person name="Lindquist E."/>
            <person name="Pereda V."/>
            <person name="Salamov A."/>
            <person name="Shapiro H.J."/>
            <person name="Wuyts J."/>
            <person name="Blaudez D."/>
            <person name="Buee M."/>
            <person name="Brokstein P."/>
            <person name="Canbaeck B."/>
            <person name="Cohen D."/>
            <person name="Courty P.E."/>
            <person name="Coutinho P.M."/>
            <person name="Delaruelle C."/>
            <person name="Detter J.C."/>
            <person name="Deveau A."/>
            <person name="DiFazio S."/>
            <person name="Duplessis S."/>
            <person name="Fraissinet-Tachet L."/>
            <person name="Lucic E."/>
            <person name="Frey-Klett P."/>
            <person name="Fourrey C."/>
            <person name="Feussner I."/>
            <person name="Gay G."/>
            <person name="Grimwood J."/>
            <person name="Hoegger P.J."/>
            <person name="Jain P."/>
            <person name="Kilaru S."/>
            <person name="Labbe J."/>
            <person name="Lin Y.C."/>
            <person name="Legue V."/>
            <person name="Le Tacon F."/>
            <person name="Marmeisse R."/>
            <person name="Melayah D."/>
            <person name="Montanini B."/>
            <person name="Muratet M."/>
            <person name="Nehls U."/>
            <person name="Niculita-Hirzel H."/>
            <person name="Oudot-Le Secq M.P."/>
            <person name="Peter M."/>
            <person name="Quesneville H."/>
            <person name="Rajashekar B."/>
            <person name="Reich M."/>
            <person name="Rouhier N."/>
            <person name="Schmutz J."/>
            <person name="Yin T."/>
            <person name="Chalot M."/>
            <person name="Henrissat B."/>
            <person name="Kuees U."/>
            <person name="Lucas S."/>
            <person name="Van de Peer Y."/>
            <person name="Podila G.K."/>
            <person name="Polle A."/>
            <person name="Pukkila P.J."/>
            <person name="Richardson P.M."/>
            <person name="Rouze P."/>
            <person name="Sanders I.R."/>
            <person name="Stajich J.E."/>
            <person name="Tunlid A."/>
            <person name="Tuskan G."/>
            <person name="Grigoriev I.V."/>
        </authorList>
    </citation>
    <scope>NUCLEOTIDE SEQUENCE [LARGE SCALE GENOMIC DNA]</scope>
    <source>
        <strain evidence="2">S238N-H82 / ATCC MYA-4686</strain>
    </source>
</reference>
<keyword evidence="2" id="KW-1185">Reference proteome</keyword>
<protein>
    <submittedName>
        <fullName evidence="1">Predicted protein</fullName>
    </submittedName>
</protein>
<evidence type="ECO:0000313" key="1">
    <source>
        <dbReference type="EMBL" id="EDR08621.1"/>
    </source>
</evidence>
<dbReference type="KEGG" id="lbc:LACBIDRAFT_296987"/>
<dbReference type="EMBL" id="DS547101">
    <property type="protein sequence ID" value="EDR08621.1"/>
    <property type="molecule type" value="Genomic_DNA"/>
</dbReference>
<dbReference type="GeneID" id="6076513"/>
<accession>B0D9Q5</accession>
<dbReference type="HOGENOM" id="CLU_2776347_0_0_1"/>
<sequence>MGAFFLSRKDLYRRRFPKISAHSTPTLQKRRHSVAFTRLEVSLPFTNNNYCMPRHMSVVLSVFRTLKNL</sequence>
<dbReference type="RefSeq" id="XP_001880846.1">
    <property type="nucleotide sequence ID" value="XM_001880811.1"/>
</dbReference>
<organism evidence="2">
    <name type="scientific">Laccaria bicolor (strain S238N-H82 / ATCC MYA-4686)</name>
    <name type="common">Bicoloured deceiver</name>
    <name type="synonym">Laccaria laccata var. bicolor</name>
    <dbReference type="NCBI Taxonomy" id="486041"/>
    <lineage>
        <taxon>Eukaryota</taxon>
        <taxon>Fungi</taxon>
        <taxon>Dikarya</taxon>
        <taxon>Basidiomycota</taxon>
        <taxon>Agaricomycotina</taxon>
        <taxon>Agaricomycetes</taxon>
        <taxon>Agaricomycetidae</taxon>
        <taxon>Agaricales</taxon>
        <taxon>Agaricineae</taxon>
        <taxon>Hydnangiaceae</taxon>
        <taxon>Laccaria</taxon>
    </lineage>
</organism>
<dbReference type="AlphaFoldDB" id="B0D9Q5"/>
<dbReference type="Proteomes" id="UP000001194">
    <property type="component" value="Unassembled WGS sequence"/>
</dbReference>
<dbReference type="InParanoid" id="B0D9Q5"/>
<proteinExistence type="predicted"/>